<feature type="transmembrane region" description="Helical" evidence="6">
    <location>
        <begin position="44"/>
        <end position="64"/>
    </location>
</feature>
<dbReference type="InterPro" id="IPR050833">
    <property type="entry name" value="Poly_Biosynth_Transport"/>
</dbReference>
<keyword evidence="3 6" id="KW-0812">Transmembrane</keyword>
<evidence type="ECO:0000313" key="7">
    <source>
        <dbReference type="EMBL" id="OJH40103.1"/>
    </source>
</evidence>
<reference evidence="7 8" key="2">
    <citation type="submission" date="2016-12" db="EMBL/GenBank/DDBJ databases">
        <title>Draft Genome Sequence of Cystobacter ferrugineus Strain Cbfe23.</title>
        <authorList>
            <person name="Akbar S."/>
            <person name="Dowd S.E."/>
            <person name="Stevens D.C."/>
        </authorList>
    </citation>
    <scope>NUCLEOTIDE SEQUENCE [LARGE SCALE GENOMIC DNA]</scope>
    <source>
        <strain evidence="7 8">Cbfe23</strain>
    </source>
</reference>
<dbReference type="OrthoDB" id="5493982at2"/>
<dbReference type="PANTHER" id="PTHR30250:SF26">
    <property type="entry name" value="PSMA PROTEIN"/>
    <property type="match status" value="1"/>
</dbReference>
<keyword evidence="2" id="KW-1003">Cell membrane</keyword>
<organism evidence="7 8">
    <name type="scientific">Cystobacter ferrugineus</name>
    <dbReference type="NCBI Taxonomy" id="83449"/>
    <lineage>
        <taxon>Bacteria</taxon>
        <taxon>Pseudomonadati</taxon>
        <taxon>Myxococcota</taxon>
        <taxon>Myxococcia</taxon>
        <taxon>Myxococcales</taxon>
        <taxon>Cystobacterineae</taxon>
        <taxon>Archangiaceae</taxon>
        <taxon>Cystobacter</taxon>
    </lineage>
</organism>
<keyword evidence="5 6" id="KW-0472">Membrane</keyword>
<proteinExistence type="predicted"/>
<comment type="subcellular location">
    <subcellularLocation>
        <location evidence="1">Cell membrane</location>
        <topology evidence="1">Multi-pass membrane protein</topology>
    </subcellularLocation>
</comment>
<dbReference type="RefSeq" id="WP_071898738.1">
    <property type="nucleotide sequence ID" value="NZ_MPIN01000003.1"/>
</dbReference>
<evidence type="ECO:0000313" key="8">
    <source>
        <dbReference type="Proteomes" id="UP000182229"/>
    </source>
</evidence>
<evidence type="ECO:0000256" key="2">
    <source>
        <dbReference type="ARBA" id="ARBA00022475"/>
    </source>
</evidence>
<evidence type="ECO:0000256" key="6">
    <source>
        <dbReference type="SAM" id="Phobius"/>
    </source>
</evidence>
<evidence type="ECO:0000256" key="1">
    <source>
        <dbReference type="ARBA" id="ARBA00004651"/>
    </source>
</evidence>
<feature type="transmembrane region" description="Helical" evidence="6">
    <location>
        <begin position="84"/>
        <end position="105"/>
    </location>
</feature>
<keyword evidence="8" id="KW-1185">Reference proteome</keyword>
<protein>
    <recommendedName>
        <fullName evidence="9">Polysaccharide biosynthesis protein</fullName>
    </recommendedName>
</protein>
<gene>
    <name evidence="7" type="ORF">BON30_13670</name>
</gene>
<dbReference type="GO" id="GO:0005886">
    <property type="term" value="C:plasma membrane"/>
    <property type="evidence" value="ECO:0007669"/>
    <property type="project" value="UniProtKB-SubCell"/>
</dbReference>
<evidence type="ECO:0000256" key="3">
    <source>
        <dbReference type="ARBA" id="ARBA00022692"/>
    </source>
</evidence>
<feature type="transmembrane region" description="Helical" evidence="6">
    <location>
        <begin position="296"/>
        <end position="317"/>
    </location>
</feature>
<dbReference type="PANTHER" id="PTHR30250">
    <property type="entry name" value="PST FAMILY PREDICTED COLANIC ACID TRANSPORTER"/>
    <property type="match status" value="1"/>
</dbReference>
<dbReference type="Proteomes" id="UP000182229">
    <property type="component" value="Unassembled WGS sequence"/>
</dbReference>
<accession>A0A1L9BCZ9</accession>
<feature type="transmembrane region" description="Helical" evidence="6">
    <location>
        <begin position="125"/>
        <end position="146"/>
    </location>
</feature>
<evidence type="ECO:0008006" key="9">
    <source>
        <dbReference type="Google" id="ProtNLM"/>
    </source>
</evidence>
<comment type="caution">
    <text evidence="7">The sequence shown here is derived from an EMBL/GenBank/DDBJ whole genome shotgun (WGS) entry which is preliminary data.</text>
</comment>
<feature type="transmembrane region" description="Helical" evidence="6">
    <location>
        <begin position="12"/>
        <end position="32"/>
    </location>
</feature>
<evidence type="ECO:0000256" key="5">
    <source>
        <dbReference type="ARBA" id="ARBA00023136"/>
    </source>
</evidence>
<keyword evidence="4 6" id="KW-1133">Transmembrane helix</keyword>
<dbReference type="EMBL" id="MPIN01000003">
    <property type="protein sequence ID" value="OJH40103.1"/>
    <property type="molecule type" value="Genomic_DNA"/>
</dbReference>
<sequence>MSQKPSTRGTIFNLIAACARHLAGVVAGLFTIPLVARSMGADGLGAWAVLSTTGYLMALSDLGLSVSVQRTAARPDHAATRRMISLALLVVSVVCPILSVGAYGLMVWLPSSDQNVALQADVARAALPMLLAGLVGSLANPIRGFLIMRNDFPVLARGRAYASAVQVALTALGLWLSPTLLAPTLGVLASSFLEAFVMIRAARRHDPELSLRPAWPSDPAEVRDAFRQGSAALAINFGVAAAVRADVLILTSYVPLAAVGAYQVAARAVDQVAVFAKQVCAWLLHRLGTAEERSSAVRLGTAAMGGLVASGLLALWLDGSPLLVAWAGPVAAERLTSVTLAILGFAAVIQASQEASAASLTLSNDSAWRAAHPILIGHMFNVTVSLIGVRYFGAWAVAGGTACGNLLMAVLIWSRSRALMQWRLSQVFQTLAPILGAALVAGGAGWGLAPLSTVHPLASAAVCGVVTVLGTGTSLLLWWRRDVASASVLPRPVPAELPAAE</sequence>
<dbReference type="AlphaFoldDB" id="A0A1L9BCZ9"/>
<feature type="transmembrane region" description="Helical" evidence="6">
    <location>
        <begin position="426"/>
        <end position="446"/>
    </location>
</feature>
<reference evidence="8" key="1">
    <citation type="submission" date="2016-11" db="EMBL/GenBank/DDBJ databases">
        <authorList>
            <person name="Shukria A."/>
            <person name="Stevens D.C."/>
        </authorList>
    </citation>
    <scope>NUCLEOTIDE SEQUENCE [LARGE SCALE GENOMIC DNA]</scope>
    <source>
        <strain evidence="8">Cbfe23</strain>
    </source>
</reference>
<feature type="transmembrane region" description="Helical" evidence="6">
    <location>
        <begin position="395"/>
        <end position="414"/>
    </location>
</feature>
<evidence type="ECO:0000256" key="4">
    <source>
        <dbReference type="ARBA" id="ARBA00022989"/>
    </source>
</evidence>
<feature type="transmembrane region" description="Helical" evidence="6">
    <location>
        <begin position="458"/>
        <end position="479"/>
    </location>
</feature>
<name>A0A1L9BCZ9_9BACT</name>